<organism evidence="4 7">
    <name type="scientific">Poseidonibacter ostreae</name>
    <dbReference type="NCBI Taxonomy" id="2654171"/>
    <lineage>
        <taxon>Bacteria</taxon>
        <taxon>Pseudomonadati</taxon>
        <taxon>Campylobacterota</taxon>
        <taxon>Epsilonproteobacteria</taxon>
        <taxon>Campylobacterales</taxon>
        <taxon>Arcobacteraceae</taxon>
        <taxon>Poseidonibacter</taxon>
    </lineage>
</organism>
<feature type="chain" id="PRO_5027083298" evidence="1">
    <location>
        <begin position="25"/>
        <end position="252"/>
    </location>
</feature>
<gene>
    <name evidence="5" type="ORF">GBG18_01070</name>
    <name evidence="4" type="ORF">GBG19_01360</name>
</gene>
<evidence type="ECO:0000259" key="2">
    <source>
        <dbReference type="Pfam" id="PF08770"/>
    </source>
</evidence>
<dbReference type="InterPro" id="IPR013783">
    <property type="entry name" value="Ig-like_fold"/>
</dbReference>
<keyword evidence="6" id="KW-1185">Reference proteome</keyword>
<dbReference type="Pfam" id="PF13501">
    <property type="entry name" value="SoxY"/>
    <property type="match status" value="1"/>
</dbReference>
<dbReference type="EMBL" id="WFKJ01000002">
    <property type="protein sequence ID" value="KAB7892764.1"/>
    <property type="molecule type" value="Genomic_DNA"/>
</dbReference>
<reference evidence="6 7" key="1">
    <citation type="submission" date="2019-10" db="EMBL/GenBank/DDBJ databases">
        <title>Poseidonibacter ostreae sp. nov., isolated from the gut of the Ostrea denselamellosa.</title>
        <authorList>
            <person name="Choi A."/>
        </authorList>
    </citation>
    <scope>NUCLEOTIDE SEQUENCE [LARGE SCALE GENOMIC DNA]</scope>
    <source>
        <strain evidence="4 7">SJOD-M-33</strain>
        <strain evidence="5 6">SJOD-M-5</strain>
    </source>
</reference>
<comment type="caution">
    <text evidence="4">The sequence shown here is derived from an EMBL/GenBank/DDBJ whole genome shotgun (WGS) entry which is preliminary data.</text>
</comment>
<dbReference type="NCBIfam" id="TIGR04557">
    <property type="entry name" value="fuse_rel_SoxYZ"/>
    <property type="match status" value="1"/>
</dbReference>
<evidence type="ECO:0000313" key="4">
    <source>
        <dbReference type="EMBL" id="KAB7891040.1"/>
    </source>
</evidence>
<name>A0A6L4WWC3_9BACT</name>
<dbReference type="Proteomes" id="UP000472839">
    <property type="component" value="Unassembled WGS sequence"/>
</dbReference>
<evidence type="ECO:0000256" key="1">
    <source>
        <dbReference type="SAM" id="SignalP"/>
    </source>
</evidence>
<dbReference type="Proteomes" id="UP000461010">
    <property type="component" value="Unassembled WGS sequence"/>
</dbReference>
<feature type="domain" description="Ig-like SoxY" evidence="3">
    <location>
        <begin position="38"/>
        <end position="143"/>
    </location>
</feature>
<dbReference type="EMBL" id="WFKK01000002">
    <property type="protein sequence ID" value="KAB7891040.1"/>
    <property type="molecule type" value="Genomic_DNA"/>
</dbReference>
<dbReference type="AlphaFoldDB" id="A0A6L4WWC3"/>
<dbReference type="Gene3D" id="2.60.40.2470">
    <property type="entry name" value="SoxY domain"/>
    <property type="match status" value="1"/>
</dbReference>
<dbReference type="RefSeq" id="WP_152187574.1">
    <property type="nucleotide sequence ID" value="NZ_WFKI01000002.1"/>
</dbReference>
<proteinExistence type="predicted"/>
<dbReference type="Gene3D" id="2.60.40.10">
    <property type="entry name" value="Immunoglobulins"/>
    <property type="match status" value="1"/>
</dbReference>
<dbReference type="InterPro" id="IPR030831">
    <property type="entry name" value="Fuse-rel_SoxYZ"/>
</dbReference>
<accession>A0A6L4WWC3</accession>
<keyword evidence="1" id="KW-0732">Signal</keyword>
<dbReference type="Pfam" id="PF08770">
    <property type="entry name" value="SoxZ"/>
    <property type="match status" value="1"/>
</dbReference>
<dbReference type="SUPFAM" id="SSF81296">
    <property type="entry name" value="E set domains"/>
    <property type="match status" value="1"/>
</dbReference>
<evidence type="ECO:0000259" key="3">
    <source>
        <dbReference type="Pfam" id="PF13501"/>
    </source>
</evidence>
<dbReference type="InterPro" id="IPR014880">
    <property type="entry name" value="SoxZ_dom"/>
</dbReference>
<protein>
    <submittedName>
        <fullName evidence="4">Quinoprotein dehydrogenase-associated SoxYZ-like carrier</fullName>
    </submittedName>
</protein>
<sequence length="252" mass="28141">MKKSIKHIVKAVLLLLIINQTSFAKDPLNSSVWTETIKQMIGDDKYIFDDENVKVNVPKFADNPLQVPIFIDATKIEKPKRLLVFADINAIVKVADFELGHMKAILSLNIKVAQGTPLRAAVKDENGLWHIGSSNINSFGGGCSVASEASKMESFEDLLGKTKSKVWKKENNYRIKWSIFHPMETGLFVGNPSFHISKVDIKLDSQTIGKIDLYGSVSENPRITLETNVGNGAYKLFIRDTDGNEFELKTKI</sequence>
<dbReference type="InterPro" id="IPR014756">
    <property type="entry name" value="Ig_E-set"/>
</dbReference>
<feature type="domain" description="Sulphur oxidation protein SoxZ" evidence="2">
    <location>
        <begin position="168"/>
        <end position="249"/>
    </location>
</feature>
<evidence type="ECO:0000313" key="5">
    <source>
        <dbReference type="EMBL" id="KAB7892764.1"/>
    </source>
</evidence>
<feature type="signal peptide" evidence="1">
    <location>
        <begin position="1"/>
        <end position="24"/>
    </location>
</feature>
<dbReference type="InterPro" id="IPR038162">
    <property type="entry name" value="SoxY_sf"/>
</dbReference>
<evidence type="ECO:0000313" key="7">
    <source>
        <dbReference type="Proteomes" id="UP000472839"/>
    </source>
</evidence>
<evidence type="ECO:0000313" key="6">
    <source>
        <dbReference type="Proteomes" id="UP000461010"/>
    </source>
</evidence>
<dbReference type="InterPro" id="IPR032711">
    <property type="entry name" value="SoxY"/>
</dbReference>